<name>A0ABR2SQD2_9ROSI</name>
<reference evidence="2 3" key="1">
    <citation type="journal article" date="2024" name="G3 (Bethesda)">
        <title>Genome assembly of Hibiscus sabdariffa L. provides insights into metabolisms of medicinal natural products.</title>
        <authorList>
            <person name="Kim T."/>
        </authorList>
    </citation>
    <scope>NUCLEOTIDE SEQUENCE [LARGE SCALE GENOMIC DNA]</scope>
    <source>
        <strain evidence="2">TK-2024</strain>
        <tissue evidence="2">Old leaves</tissue>
    </source>
</reference>
<dbReference type="PANTHER" id="PTHR34562">
    <property type="entry name" value="WPP DOMAIN-INTERACTING PROTEIN 2"/>
    <property type="match status" value="1"/>
</dbReference>
<dbReference type="PANTHER" id="PTHR34562:SF8">
    <property type="entry name" value="WPP DOMAIN-INTERACTING PROTEIN 1"/>
    <property type="match status" value="1"/>
</dbReference>
<evidence type="ECO:0000313" key="3">
    <source>
        <dbReference type="Proteomes" id="UP001396334"/>
    </source>
</evidence>
<organism evidence="2 3">
    <name type="scientific">Hibiscus sabdariffa</name>
    <name type="common">roselle</name>
    <dbReference type="NCBI Taxonomy" id="183260"/>
    <lineage>
        <taxon>Eukaryota</taxon>
        <taxon>Viridiplantae</taxon>
        <taxon>Streptophyta</taxon>
        <taxon>Embryophyta</taxon>
        <taxon>Tracheophyta</taxon>
        <taxon>Spermatophyta</taxon>
        <taxon>Magnoliopsida</taxon>
        <taxon>eudicotyledons</taxon>
        <taxon>Gunneridae</taxon>
        <taxon>Pentapetalae</taxon>
        <taxon>rosids</taxon>
        <taxon>malvids</taxon>
        <taxon>Malvales</taxon>
        <taxon>Malvaceae</taxon>
        <taxon>Malvoideae</taxon>
        <taxon>Hibiscus</taxon>
    </lineage>
</organism>
<dbReference type="InterPro" id="IPR044696">
    <property type="entry name" value="WIP1/2/3"/>
</dbReference>
<dbReference type="Proteomes" id="UP001396334">
    <property type="component" value="Unassembled WGS sequence"/>
</dbReference>
<evidence type="ECO:0000256" key="1">
    <source>
        <dbReference type="SAM" id="MobiDB-lite"/>
    </source>
</evidence>
<evidence type="ECO:0000313" key="2">
    <source>
        <dbReference type="EMBL" id="KAK9027362.1"/>
    </source>
</evidence>
<gene>
    <name evidence="2" type="ORF">V6N11_067200</name>
</gene>
<protein>
    <submittedName>
        <fullName evidence="2">Uncharacterized protein</fullName>
    </submittedName>
</protein>
<comment type="caution">
    <text evidence="2">The sequence shown here is derived from an EMBL/GenBank/DDBJ whole genome shotgun (WGS) entry which is preliminary data.</text>
</comment>
<proteinExistence type="predicted"/>
<dbReference type="EMBL" id="JBBPBN010000012">
    <property type="protein sequence ID" value="KAK9027362.1"/>
    <property type="molecule type" value="Genomic_DNA"/>
</dbReference>
<sequence>MSWQPSPGVPQVKNGVPNIPTKATVPHPIPVHLQAEDRRPGQDLVMDLGSVAPGFMMYSPNLDFIFAVRVAFVSATDSENSEDRSSESSTAASMPKVRYDMPAVLATFMRNTR</sequence>
<accession>A0ABR2SQD2</accession>
<keyword evidence="3" id="KW-1185">Reference proteome</keyword>
<feature type="region of interest" description="Disordered" evidence="1">
    <location>
        <begin position="1"/>
        <end position="26"/>
    </location>
</feature>